<dbReference type="AlphaFoldDB" id="A0A1Q3EC10"/>
<dbReference type="InterPro" id="IPR010401">
    <property type="entry name" value="AGL/Gdb1"/>
</dbReference>
<feature type="domain" description="Glycogen debranching enzyme central" evidence="1">
    <location>
        <begin position="1"/>
        <end position="28"/>
    </location>
</feature>
<dbReference type="PANTHER" id="PTHR10569:SF2">
    <property type="entry name" value="GLYCOGEN DEBRANCHING ENZYME"/>
    <property type="match status" value="1"/>
</dbReference>
<dbReference type="GO" id="GO:0005980">
    <property type="term" value="P:glycogen catabolic process"/>
    <property type="evidence" value="ECO:0007669"/>
    <property type="project" value="InterPro"/>
</dbReference>
<organism evidence="2 3">
    <name type="scientific">Lentinula edodes</name>
    <name type="common">Shiitake mushroom</name>
    <name type="synonym">Lentinus edodes</name>
    <dbReference type="NCBI Taxonomy" id="5353"/>
    <lineage>
        <taxon>Eukaryota</taxon>
        <taxon>Fungi</taxon>
        <taxon>Dikarya</taxon>
        <taxon>Basidiomycota</taxon>
        <taxon>Agaricomycotina</taxon>
        <taxon>Agaricomycetes</taxon>
        <taxon>Agaricomycetidae</taxon>
        <taxon>Agaricales</taxon>
        <taxon>Marasmiineae</taxon>
        <taxon>Omphalotaceae</taxon>
        <taxon>Lentinula</taxon>
    </lineage>
</organism>
<accession>A0A1Q3EC10</accession>
<evidence type="ECO:0000313" key="3">
    <source>
        <dbReference type="Proteomes" id="UP000188533"/>
    </source>
</evidence>
<proteinExistence type="predicted"/>
<sequence length="99" mass="11474">MRNNDLGHPLCEHLRKGTRSLDCVYDRLVQADDLPNRKNVAQWFKDRFDRIKATALLFLRPKYFALVISEAYKLLVALSSNNALHQTDCFACFRSVCVK</sequence>
<reference evidence="2 3" key="2">
    <citation type="submission" date="2017-02" db="EMBL/GenBank/DDBJ databases">
        <title>A genome survey and senescence transcriptome analysis in Lentinula edodes.</title>
        <authorList>
            <person name="Sakamoto Y."/>
            <person name="Nakade K."/>
            <person name="Sato S."/>
            <person name="Yoshida Y."/>
            <person name="Miyazaki K."/>
            <person name="Natsume S."/>
            <person name="Konno N."/>
        </authorList>
    </citation>
    <scope>NUCLEOTIDE SEQUENCE [LARGE SCALE GENOMIC DNA]</scope>
    <source>
        <strain evidence="2 3">NBRC 111202</strain>
    </source>
</reference>
<evidence type="ECO:0000259" key="1">
    <source>
        <dbReference type="Pfam" id="PF14702"/>
    </source>
</evidence>
<gene>
    <name evidence="2" type="ORF">LENED_006450</name>
</gene>
<keyword evidence="3" id="KW-1185">Reference proteome</keyword>
<keyword evidence="2" id="KW-0378">Hydrolase</keyword>
<dbReference type="Pfam" id="PF14702">
    <property type="entry name" value="hGDE_central"/>
    <property type="match status" value="1"/>
</dbReference>
<protein>
    <submittedName>
        <fullName evidence="2">Glycoside hydrolase family 13 protein</fullName>
    </submittedName>
</protein>
<dbReference type="STRING" id="5353.A0A1Q3EC10"/>
<dbReference type="Proteomes" id="UP000188533">
    <property type="component" value="Unassembled WGS sequence"/>
</dbReference>
<dbReference type="PANTHER" id="PTHR10569">
    <property type="entry name" value="GLYCOGEN DEBRANCHING ENZYME"/>
    <property type="match status" value="1"/>
</dbReference>
<name>A0A1Q3EC10_LENED</name>
<dbReference type="GO" id="GO:0004135">
    <property type="term" value="F:amylo-alpha-1,6-glucosidase activity"/>
    <property type="evidence" value="ECO:0007669"/>
    <property type="project" value="InterPro"/>
</dbReference>
<dbReference type="InterPro" id="IPR032788">
    <property type="entry name" value="AGL_central"/>
</dbReference>
<comment type="caution">
    <text evidence="2">The sequence shown here is derived from an EMBL/GenBank/DDBJ whole genome shotgun (WGS) entry which is preliminary data.</text>
</comment>
<dbReference type="GO" id="GO:0004134">
    <property type="term" value="F:4-alpha-glucanotransferase activity"/>
    <property type="evidence" value="ECO:0007669"/>
    <property type="project" value="InterPro"/>
</dbReference>
<dbReference type="EMBL" id="BDGU01000203">
    <property type="protein sequence ID" value="GAW04644.1"/>
    <property type="molecule type" value="Genomic_DNA"/>
</dbReference>
<evidence type="ECO:0000313" key="2">
    <source>
        <dbReference type="EMBL" id="GAW04644.1"/>
    </source>
</evidence>
<reference evidence="2 3" key="1">
    <citation type="submission" date="2016-08" db="EMBL/GenBank/DDBJ databases">
        <authorList>
            <consortium name="Lentinula edodes genome sequencing consortium"/>
            <person name="Sakamoto Y."/>
            <person name="Nakade K."/>
            <person name="Sato S."/>
            <person name="Yoshida Y."/>
            <person name="Miyazaki K."/>
            <person name="Natsume S."/>
            <person name="Konno N."/>
        </authorList>
    </citation>
    <scope>NUCLEOTIDE SEQUENCE [LARGE SCALE GENOMIC DNA]</scope>
    <source>
        <strain evidence="2 3">NBRC 111202</strain>
    </source>
</reference>